<organism evidence="1">
    <name type="scientific">Variovorax phage VAC_51</name>
    <dbReference type="NCBI Taxonomy" id="2985242"/>
    <lineage>
        <taxon>Viruses</taxon>
        <taxon>Duplodnaviria</taxon>
        <taxon>Heunggongvirae</taxon>
        <taxon>Uroviricota</taxon>
        <taxon>Caudoviricetes</taxon>
        <taxon>Autographivirales</taxon>
        <taxon>Autoscriptoviridae</taxon>
        <taxon>Trelivelvirus</taxon>
        <taxon>Trelivelvirus VAC51</taxon>
    </lineage>
</organism>
<sequence length="70" mass="7706">MSAANAPIPGHMTWAEGQAIIVQLRRKVMAAMETGNEGVARTIITELREYDFDAANKLRAEVVKNYGTDI</sequence>
<protein>
    <submittedName>
        <fullName evidence="1">Uncharacterized protein</fullName>
    </submittedName>
</protein>
<name>A0A9N6WSB8_9CAUD</name>
<reference evidence="1" key="1">
    <citation type="submission" date="2022-10" db="EMBL/GenBank/DDBJ databases">
        <authorList>
            <person name="Meaden S."/>
        </authorList>
    </citation>
    <scope>NUCLEOTIDE SEQUENCE</scope>
</reference>
<evidence type="ECO:0000313" key="1">
    <source>
        <dbReference type="EMBL" id="CAI3971396.1"/>
    </source>
</evidence>
<proteinExistence type="predicted"/>
<accession>A0A9N6WSB8</accession>
<dbReference type="EMBL" id="OX359471">
    <property type="protein sequence ID" value="CAI3971396.1"/>
    <property type="molecule type" value="Genomic_DNA"/>
</dbReference>
<gene>
    <name evidence="1" type="ORF">VAC51_00047</name>
</gene>